<evidence type="ECO:0000256" key="1">
    <source>
        <dbReference type="ARBA" id="ARBA00022679"/>
    </source>
</evidence>
<dbReference type="SUPFAM" id="SSF55874">
    <property type="entry name" value="ATPase domain of HSP90 chaperone/DNA topoisomerase II/histidine kinase"/>
    <property type="match status" value="1"/>
</dbReference>
<dbReference type="PRINTS" id="PR00344">
    <property type="entry name" value="BCTRLSENSOR"/>
</dbReference>
<dbReference type="GO" id="GO:0005524">
    <property type="term" value="F:ATP binding"/>
    <property type="evidence" value="ECO:0007669"/>
    <property type="project" value="UniProtKB-KW"/>
</dbReference>
<keyword evidence="5" id="KW-0902">Two-component regulatory system</keyword>
<name>X0UHT0_9ZZZZ</name>
<organism evidence="7">
    <name type="scientific">marine sediment metagenome</name>
    <dbReference type="NCBI Taxonomy" id="412755"/>
    <lineage>
        <taxon>unclassified sequences</taxon>
        <taxon>metagenomes</taxon>
        <taxon>ecological metagenomes</taxon>
    </lineage>
</organism>
<feature type="non-terminal residue" evidence="7">
    <location>
        <position position="1"/>
    </location>
</feature>
<dbReference type="InterPro" id="IPR036890">
    <property type="entry name" value="HATPase_C_sf"/>
</dbReference>
<comment type="caution">
    <text evidence="7">The sequence shown here is derived from an EMBL/GenBank/DDBJ whole genome shotgun (WGS) entry which is preliminary data.</text>
</comment>
<dbReference type="PANTHER" id="PTHR43065">
    <property type="entry name" value="SENSOR HISTIDINE KINASE"/>
    <property type="match status" value="1"/>
</dbReference>
<dbReference type="InterPro" id="IPR005467">
    <property type="entry name" value="His_kinase_dom"/>
</dbReference>
<proteinExistence type="predicted"/>
<evidence type="ECO:0000259" key="6">
    <source>
        <dbReference type="PROSITE" id="PS50109"/>
    </source>
</evidence>
<evidence type="ECO:0000256" key="5">
    <source>
        <dbReference type="ARBA" id="ARBA00023012"/>
    </source>
</evidence>
<dbReference type="PROSITE" id="PS50109">
    <property type="entry name" value="HIS_KIN"/>
    <property type="match status" value="1"/>
</dbReference>
<accession>X0UHT0</accession>
<keyword evidence="1" id="KW-0808">Transferase</keyword>
<dbReference type="InterPro" id="IPR004358">
    <property type="entry name" value="Sig_transdc_His_kin-like_C"/>
</dbReference>
<keyword evidence="2" id="KW-0547">Nucleotide-binding</keyword>
<reference evidence="7" key="1">
    <citation type="journal article" date="2014" name="Front. Microbiol.">
        <title>High frequency of phylogenetically diverse reductive dehalogenase-homologous genes in deep subseafloor sedimentary metagenomes.</title>
        <authorList>
            <person name="Kawai M."/>
            <person name="Futagami T."/>
            <person name="Toyoda A."/>
            <person name="Takaki Y."/>
            <person name="Nishi S."/>
            <person name="Hori S."/>
            <person name="Arai W."/>
            <person name="Tsubouchi T."/>
            <person name="Morono Y."/>
            <person name="Uchiyama I."/>
            <person name="Ito T."/>
            <person name="Fujiyama A."/>
            <person name="Inagaki F."/>
            <person name="Takami H."/>
        </authorList>
    </citation>
    <scope>NUCLEOTIDE SEQUENCE</scope>
    <source>
        <strain evidence="7">Expedition CK06-06</strain>
    </source>
</reference>
<dbReference type="Gene3D" id="3.30.565.10">
    <property type="entry name" value="Histidine kinase-like ATPase, C-terminal domain"/>
    <property type="match status" value="1"/>
</dbReference>
<keyword evidence="4" id="KW-0067">ATP-binding</keyword>
<evidence type="ECO:0000256" key="2">
    <source>
        <dbReference type="ARBA" id="ARBA00022741"/>
    </source>
</evidence>
<dbReference type="GO" id="GO:0000160">
    <property type="term" value="P:phosphorelay signal transduction system"/>
    <property type="evidence" value="ECO:0007669"/>
    <property type="project" value="UniProtKB-KW"/>
</dbReference>
<gene>
    <name evidence="7" type="ORF">S01H1_26773</name>
</gene>
<evidence type="ECO:0000256" key="3">
    <source>
        <dbReference type="ARBA" id="ARBA00022777"/>
    </source>
</evidence>
<feature type="domain" description="Histidine kinase" evidence="6">
    <location>
        <begin position="1"/>
        <end position="56"/>
    </location>
</feature>
<protein>
    <recommendedName>
        <fullName evidence="6">Histidine kinase domain-containing protein</fullName>
    </recommendedName>
</protein>
<dbReference type="GO" id="GO:0016301">
    <property type="term" value="F:kinase activity"/>
    <property type="evidence" value="ECO:0007669"/>
    <property type="project" value="UniProtKB-KW"/>
</dbReference>
<evidence type="ECO:0000256" key="4">
    <source>
        <dbReference type="ARBA" id="ARBA00022840"/>
    </source>
</evidence>
<dbReference type="EMBL" id="BARS01016250">
    <property type="protein sequence ID" value="GAF98856.1"/>
    <property type="molecule type" value="Genomic_DNA"/>
</dbReference>
<keyword evidence="3" id="KW-0418">Kinase</keyword>
<dbReference type="PANTHER" id="PTHR43065:SF46">
    <property type="entry name" value="C4-DICARBOXYLATE TRANSPORT SENSOR PROTEIN DCTB"/>
    <property type="match status" value="1"/>
</dbReference>
<dbReference type="AlphaFoldDB" id="X0UHT0"/>
<sequence length="74" mass="8207">AKVFDHFFTTKEVGKGTGQGLSIAYSVVTEKHGGTITFETEMDEGTTFVIRLPIQPELATPKETPQHEEAHSFR</sequence>
<dbReference type="InterPro" id="IPR003594">
    <property type="entry name" value="HATPase_dom"/>
</dbReference>
<evidence type="ECO:0000313" key="7">
    <source>
        <dbReference type="EMBL" id="GAF98856.1"/>
    </source>
</evidence>
<dbReference type="Pfam" id="PF02518">
    <property type="entry name" value="HATPase_c"/>
    <property type="match status" value="1"/>
</dbReference>